<feature type="transmembrane region" description="Helical" evidence="1">
    <location>
        <begin position="12"/>
        <end position="33"/>
    </location>
</feature>
<dbReference type="PANTHER" id="PTHR43649:SF12">
    <property type="entry name" value="DIACETYLCHITOBIOSE BINDING PROTEIN DASA"/>
    <property type="match status" value="1"/>
</dbReference>
<dbReference type="RefSeq" id="WP_189513270.1">
    <property type="nucleotide sequence ID" value="NZ_BMXG01000007.1"/>
</dbReference>
<evidence type="ECO:0008006" key="4">
    <source>
        <dbReference type="Google" id="ProtNLM"/>
    </source>
</evidence>
<evidence type="ECO:0000256" key="1">
    <source>
        <dbReference type="SAM" id="Phobius"/>
    </source>
</evidence>
<reference evidence="2" key="2">
    <citation type="submission" date="2020-09" db="EMBL/GenBank/DDBJ databases">
        <authorList>
            <person name="Sun Q."/>
            <person name="Kim S."/>
        </authorList>
    </citation>
    <scope>NUCLEOTIDE SEQUENCE</scope>
    <source>
        <strain evidence="2">KCTC 12870</strain>
    </source>
</reference>
<dbReference type="InterPro" id="IPR050490">
    <property type="entry name" value="Bact_solute-bd_prot1"/>
</dbReference>
<accession>A0A8J3DH92</accession>
<protein>
    <recommendedName>
        <fullName evidence="4">Extracellular solute-binding protein</fullName>
    </recommendedName>
</protein>
<gene>
    <name evidence="2" type="ORF">GCM10007047_13530</name>
</gene>
<reference evidence="2" key="1">
    <citation type="journal article" date="2014" name="Int. J. Syst. Evol. Microbiol.">
        <title>Complete genome sequence of Corynebacterium casei LMG S-19264T (=DSM 44701T), isolated from a smear-ripened cheese.</title>
        <authorList>
            <consortium name="US DOE Joint Genome Institute (JGI-PGF)"/>
            <person name="Walter F."/>
            <person name="Albersmeier A."/>
            <person name="Kalinowski J."/>
            <person name="Ruckert C."/>
        </authorList>
    </citation>
    <scope>NUCLEOTIDE SEQUENCE</scope>
    <source>
        <strain evidence="2">KCTC 12870</strain>
    </source>
</reference>
<organism evidence="2 3">
    <name type="scientific">Cerasicoccus arenae</name>
    <dbReference type="NCBI Taxonomy" id="424488"/>
    <lineage>
        <taxon>Bacteria</taxon>
        <taxon>Pseudomonadati</taxon>
        <taxon>Verrucomicrobiota</taxon>
        <taxon>Opitutia</taxon>
        <taxon>Puniceicoccales</taxon>
        <taxon>Cerasicoccaceae</taxon>
        <taxon>Cerasicoccus</taxon>
    </lineage>
</organism>
<dbReference type="SUPFAM" id="SSF53850">
    <property type="entry name" value="Periplasmic binding protein-like II"/>
    <property type="match status" value="1"/>
</dbReference>
<name>A0A8J3DH92_9BACT</name>
<evidence type="ECO:0000313" key="3">
    <source>
        <dbReference type="Proteomes" id="UP000642829"/>
    </source>
</evidence>
<dbReference type="EMBL" id="BMXG01000007">
    <property type="protein sequence ID" value="GHB98809.1"/>
    <property type="molecule type" value="Genomic_DNA"/>
</dbReference>
<proteinExistence type="predicted"/>
<keyword evidence="1" id="KW-0812">Transmembrane</keyword>
<comment type="caution">
    <text evidence="2">The sequence shown here is derived from an EMBL/GenBank/DDBJ whole genome shotgun (WGS) entry which is preliminary data.</text>
</comment>
<keyword evidence="3" id="KW-1185">Reference proteome</keyword>
<dbReference type="PANTHER" id="PTHR43649">
    <property type="entry name" value="ARABINOSE-BINDING PROTEIN-RELATED"/>
    <property type="match status" value="1"/>
</dbReference>
<dbReference type="AlphaFoldDB" id="A0A8J3DH92"/>
<dbReference type="Gene3D" id="3.40.190.10">
    <property type="entry name" value="Periplasmic binding protein-like II"/>
    <property type="match status" value="2"/>
</dbReference>
<sequence length="616" mass="69937">MSKEEGKKGFNWNWLAIAALIIAYAFSAGRFFVYSAQNNGDANSKKTIRVAHWQLEPGYREALDWAMNEYNNLPHVKEAGIEVVQIPLPQSVYNQFMNVHLISGTAPDISAAGNTKLIQGNAIGRFYASVGEYVNQVNPYNSVEKLSPDLDPELREYLANASWKDTFLDGMEGGWRQELNDYYSIPISNAGGMRLYYNMSLLKKGKTFLREALAKKSQPEWLKQVWLREVDGSQQGYLPDNERLRKWVANDDEVPQTMGQLILYCFSIKAMAKAKNMEYLVPISVGNSSSGDPVFRYQNAFFNILGKDLEYDGNTGISGLEAFDGLYRNQWNFDSKPMKAYFEVAKLFTQFYPVGYLGLDREQTQRRFVLGDAAIFSSGGWDAAGVFKGASESNSEEKRFKVSIAPPTMPAPDERWGDMIKYMPSEANFKTGVPLSINKQTQHLDWALDFLMFISSQPVNEEFNRIAAWLPATVGSETIESMRGFEPIVEGFPSYESFNPDNSRAAIKSQWSGMSKLVITGGMDYEEFASKMTSFLDSQRQGIKAYWFHDRQGIKDRTRALDRTLSVEELNLTLDDNAKSAERFRSLFYQSLTDDEGVNLEMIWRKLHPDQPFPTL</sequence>
<keyword evidence="1" id="KW-1133">Transmembrane helix</keyword>
<dbReference type="Proteomes" id="UP000642829">
    <property type="component" value="Unassembled WGS sequence"/>
</dbReference>
<keyword evidence="1" id="KW-0472">Membrane</keyword>
<evidence type="ECO:0000313" key="2">
    <source>
        <dbReference type="EMBL" id="GHB98809.1"/>
    </source>
</evidence>